<dbReference type="InterPro" id="IPR029063">
    <property type="entry name" value="SAM-dependent_MTases_sf"/>
</dbReference>
<dbReference type="GO" id="GO:0010487">
    <property type="term" value="F:thermospermine synthase activity"/>
    <property type="evidence" value="ECO:0007669"/>
    <property type="project" value="TreeGrafter"/>
</dbReference>
<protein>
    <submittedName>
        <fullName evidence="2">Uncharacterized protein</fullName>
    </submittedName>
</protein>
<dbReference type="Proteomes" id="UP000250235">
    <property type="component" value="Unassembled WGS sequence"/>
</dbReference>
<dbReference type="GO" id="GO:0006596">
    <property type="term" value="P:polyamine biosynthetic process"/>
    <property type="evidence" value="ECO:0007669"/>
    <property type="project" value="UniProtKB-KW"/>
</dbReference>
<accession>A0A2Z7AX82</accession>
<proteinExistence type="predicted"/>
<evidence type="ECO:0000256" key="1">
    <source>
        <dbReference type="ARBA" id="ARBA00023115"/>
    </source>
</evidence>
<evidence type="ECO:0000313" key="3">
    <source>
        <dbReference type="Proteomes" id="UP000250235"/>
    </source>
</evidence>
<dbReference type="AlphaFoldDB" id="A0A2Z7AX82"/>
<dbReference type="SUPFAM" id="SSF53335">
    <property type="entry name" value="S-adenosyl-L-methionine-dependent methyltransferases"/>
    <property type="match status" value="1"/>
</dbReference>
<dbReference type="OrthoDB" id="2016285at2759"/>
<gene>
    <name evidence="2" type="ORF">F511_27429</name>
</gene>
<keyword evidence="3" id="KW-1185">Reference proteome</keyword>
<sequence>MKLAAIQIFPTIPNPRISAAAATRHRSNLFAAGYPFEVKAHKSSAATKYYDDNGIPVEDVKTLVKFKSRHNYIRVLQVSRTADHPLAGSRLLLLDSPGNIHSIYYPYKSITNAYFDVFAMMPPIVPPGPLAILGFGAGSAAKLVLEMHPNAVIHGWELDPSVISVAREYFGLEKLEKEHPDRLYIHTGNALNASTKDGFSGIFVDLFSKGCVIPRLADPSTWERLKRALRKGGRVMANVGGRCVEPEDIRKDGGVIMVETLKAMHQVFGDELFVLNLNDREDESSLALTGKLPDANEWKKALEKPLRFYVDLWKGYDGILAAEQELKFPWK</sequence>
<keyword evidence="1" id="KW-0620">Polyamine biosynthesis</keyword>
<evidence type="ECO:0000313" key="2">
    <source>
        <dbReference type="EMBL" id="KZV25996.1"/>
    </source>
</evidence>
<organism evidence="2 3">
    <name type="scientific">Dorcoceras hygrometricum</name>
    <dbReference type="NCBI Taxonomy" id="472368"/>
    <lineage>
        <taxon>Eukaryota</taxon>
        <taxon>Viridiplantae</taxon>
        <taxon>Streptophyta</taxon>
        <taxon>Embryophyta</taxon>
        <taxon>Tracheophyta</taxon>
        <taxon>Spermatophyta</taxon>
        <taxon>Magnoliopsida</taxon>
        <taxon>eudicotyledons</taxon>
        <taxon>Gunneridae</taxon>
        <taxon>Pentapetalae</taxon>
        <taxon>asterids</taxon>
        <taxon>lamiids</taxon>
        <taxon>Lamiales</taxon>
        <taxon>Gesneriaceae</taxon>
        <taxon>Didymocarpoideae</taxon>
        <taxon>Trichosporeae</taxon>
        <taxon>Loxocarpinae</taxon>
        <taxon>Dorcoceras</taxon>
    </lineage>
</organism>
<name>A0A2Z7AX82_9LAMI</name>
<reference evidence="2 3" key="1">
    <citation type="journal article" date="2015" name="Proc. Natl. Acad. Sci. U.S.A.">
        <title>The resurrection genome of Boea hygrometrica: A blueprint for survival of dehydration.</title>
        <authorList>
            <person name="Xiao L."/>
            <person name="Yang G."/>
            <person name="Zhang L."/>
            <person name="Yang X."/>
            <person name="Zhao S."/>
            <person name="Ji Z."/>
            <person name="Zhou Q."/>
            <person name="Hu M."/>
            <person name="Wang Y."/>
            <person name="Chen M."/>
            <person name="Xu Y."/>
            <person name="Jin H."/>
            <person name="Xiao X."/>
            <person name="Hu G."/>
            <person name="Bao F."/>
            <person name="Hu Y."/>
            <person name="Wan P."/>
            <person name="Li L."/>
            <person name="Deng X."/>
            <person name="Kuang T."/>
            <person name="Xiang C."/>
            <person name="Zhu J.K."/>
            <person name="Oliver M.J."/>
            <person name="He Y."/>
        </authorList>
    </citation>
    <scope>NUCLEOTIDE SEQUENCE [LARGE SCALE GENOMIC DNA]</scope>
    <source>
        <strain evidence="3">cv. XS01</strain>
    </source>
</reference>
<dbReference type="Gene3D" id="3.40.50.150">
    <property type="entry name" value="Vaccinia Virus protein VP39"/>
    <property type="match status" value="1"/>
</dbReference>
<dbReference type="PANTHER" id="PTHR43317">
    <property type="entry name" value="THERMOSPERMINE SYNTHASE ACAULIS5"/>
    <property type="match status" value="1"/>
</dbReference>
<dbReference type="EMBL" id="KV011795">
    <property type="protein sequence ID" value="KZV25996.1"/>
    <property type="molecule type" value="Genomic_DNA"/>
</dbReference>
<dbReference type="PANTHER" id="PTHR43317:SF1">
    <property type="entry name" value="THERMOSPERMINE SYNTHASE ACAULIS5"/>
    <property type="match status" value="1"/>
</dbReference>